<dbReference type="InterPro" id="IPR041690">
    <property type="entry name" value="Cadherin_5"/>
</dbReference>
<evidence type="ECO:0000313" key="3">
    <source>
        <dbReference type="Proteomes" id="UP000094329"/>
    </source>
</evidence>
<evidence type="ECO:0000313" key="2">
    <source>
        <dbReference type="EMBL" id="ODN42140.1"/>
    </source>
</evidence>
<sequence length="87" mass="9430">MNDDPVVIEGSASGAEDAPLVFDVSDLISDVDGDDLSIQNFEQPANGNLTLEGTQFTFTPDENWNGDTSFEYTVTDGEGVQPWALWT</sequence>
<keyword evidence="3" id="KW-1185">Reference proteome</keyword>
<dbReference type="RefSeq" id="WP_069311939.1">
    <property type="nucleotide sequence ID" value="NZ_MDTU01000001.1"/>
</dbReference>
<comment type="caution">
    <text evidence="2">The sequence shown here is derived from an EMBL/GenBank/DDBJ whole genome shotgun (WGS) entry which is preliminary data.</text>
</comment>
<dbReference type="Pfam" id="PF17892">
    <property type="entry name" value="Cadherin_5"/>
    <property type="match status" value="1"/>
</dbReference>
<protein>
    <recommendedName>
        <fullName evidence="1">Cadherin-like domain-containing protein</fullName>
    </recommendedName>
</protein>
<reference evidence="2 3" key="1">
    <citation type="submission" date="2016-08" db="EMBL/GenBank/DDBJ databases">
        <title>Draft genome sequence of Candidatus Piscirickettsia litoralis, from seawater.</title>
        <authorList>
            <person name="Wan X."/>
            <person name="Lee A.J."/>
            <person name="Hou S."/>
            <person name="Donachie S.P."/>
        </authorList>
    </citation>
    <scope>NUCLEOTIDE SEQUENCE [LARGE SCALE GENOMIC DNA]</scope>
    <source>
        <strain evidence="2 3">Y2</strain>
    </source>
</reference>
<dbReference type="EMBL" id="MDTU01000001">
    <property type="protein sequence ID" value="ODN42140.1"/>
    <property type="molecule type" value="Genomic_DNA"/>
</dbReference>
<gene>
    <name evidence="2" type="ORF">BGC07_03230</name>
</gene>
<organism evidence="2 3">
    <name type="scientific">Piscirickettsia litoralis</name>
    <dbReference type="NCBI Taxonomy" id="1891921"/>
    <lineage>
        <taxon>Bacteria</taxon>
        <taxon>Pseudomonadati</taxon>
        <taxon>Pseudomonadota</taxon>
        <taxon>Gammaproteobacteria</taxon>
        <taxon>Thiotrichales</taxon>
        <taxon>Piscirickettsiaceae</taxon>
        <taxon>Piscirickettsia</taxon>
    </lineage>
</organism>
<feature type="domain" description="Cadherin-like" evidence="1">
    <location>
        <begin position="2"/>
        <end position="80"/>
    </location>
</feature>
<dbReference type="Proteomes" id="UP000094329">
    <property type="component" value="Unassembled WGS sequence"/>
</dbReference>
<dbReference type="Gene3D" id="2.60.40.3440">
    <property type="match status" value="1"/>
</dbReference>
<proteinExistence type="predicted"/>
<accession>A0ABX3A442</accession>
<name>A0ABX3A442_9GAMM</name>
<evidence type="ECO:0000259" key="1">
    <source>
        <dbReference type="Pfam" id="PF17892"/>
    </source>
</evidence>